<sequence length="947" mass="98249">MSSGSAAARRRFAVGGYVALLTVCTAVAVGWLAVGLVVAVARYWPGALDAARTAAAGGSGWARGVSEAAPRSEPLDQAVLDYAFSALNLVIAAVLLRHARRSWSLRLLVIAMVGSAGAFNLQAHAAAVAVQIATGWSVGQLHQIVLHGVASTAYVLALLVFPTVSWSARLWRGPAGNLLVAVGVASLLVVGFGTALLPHTYSCILFFGFLVPVAGLVVLPARVRRGATSEQRTQARLLLSVLAAAFATAAVLAVVTLVLAGLGEPGLTLYDPTAHVDQGQGLPTALLFWFSRLASAAIATAVLLATVGARLGTAEQLFSRGLAATLVAAVAGGAFTVVRAAGGDPSPTGAAALGQAALAAVPVALVFLPLYLSVENLVDRLLYGTRPTPYSVLAEVAALSHTTAGDAPDLARVAEGVARALGAGVCRLTVRRPGLRDRTYAWPAGAEQTDPGDLVAVPISQGEEQLGEIAVDRAAVAGLHTQRRHLLDDVADSLRVVLQASRSGIELERQLRAALAHGEAIAVARREAVAEMDSERRRIERDLHDGAQHHLVTLGLTLGLVDHQVATGQLDEARERLVRLLVQVDDAETVLAETATGVSSVVLSEQGLAAALSAALAGAHPPVTLDCTGAPAARLPAEIGDTAYYCCLEAVNNARKHAPGVPVTVRVSEVGGSLRMAVRDSGPGFDPGAVPGSAVRAGRGLRNVTARVAAVGGTIAIRSAPGEGTTVEWSLPLPQEEAPVPREPLPREPLPRTRLPRPGTGDGTPLAARMRDLLRYAIEVYRGTDRVGALHGLAARLDAGGRTDGAGRSDVAEVRRALAALEDLVRSAPLEGDRTHRLRYELDRLRSGAHELAEVDLAATIRAGDLSLPEEVRRSAERLLGAGGAAPRARLGLAEGADAHEVRVAATAELARWQWWAAHPASTGGVRDAAQVVVRTCERLLAEAGPG</sequence>
<proteinExistence type="predicted"/>
<dbReference type="EMBL" id="CP053564">
    <property type="protein sequence ID" value="QJY44906.1"/>
    <property type="molecule type" value="Genomic_DNA"/>
</dbReference>
<keyword evidence="10" id="KW-0812">Transmembrane</keyword>
<evidence type="ECO:0000256" key="5">
    <source>
        <dbReference type="ARBA" id="ARBA00022741"/>
    </source>
</evidence>
<dbReference type="RefSeq" id="WP_172154360.1">
    <property type="nucleotide sequence ID" value="NZ_CP053564.1"/>
</dbReference>
<dbReference type="PROSITE" id="PS50109">
    <property type="entry name" value="HIS_KIN"/>
    <property type="match status" value="1"/>
</dbReference>
<dbReference type="GO" id="GO:0046983">
    <property type="term" value="F:protein dimerization activity"/>
    <property type="evidence" value="ECO:0007669"/>
    <property type="project" value="InterPro"/>
</dbReference>
<dbReference type="Pfam" id="PF02518">
    <property type="entry name" value="HATPase_c"/>
    <property type="match status" value="1"/>
</dbReference>
<evidence type="ECO:0000256" key="7">
    <source>
        <dbReference type="ARBA" id="ARBA00022840"/>
    </source>
</evidence>
<feature type="region of interest" description="Disordered" evidence="9">
    <location>
        <begin position="733"/>
        <end position="766"/>
    </location>
</feature>
<evidence type="ECO:0000256" key="8">
    <source>
        <dbReference type="ARBA" id="ARBA00023012"/>
    </source>
</evidence>
<dbReference type="SUPFAM" id="SSF55874">
    <property type="entry name" value="ATPase domain of HSP90 chaperone/DNA topoisomerase II/histidine kinase"/>
    <property type="match status" value="1"/>
</dbReference>
<feature type="transmembrane region" description="Helical" evidence="10">
    <location>
        <begin position="282"/>
        <end position="305"/>
    </location>
</feature>
<dbReference type="KEGG" id="pbro:HOP40_02860"/>
<dbReference type="InterPro" id="IPR036890">
    <property type="entry name" value="HATPase_C_sf"/>
</dbReference>
<keyword evidence="4" id="KW-0808">Transferase</keyword>
<dbReference type="PANTHER" id="PTHR24421">
    <property type="entry name" value="NITRATE/NITRITE SENSOR PROTEIN NARX-RELATED"/>
    <property type="match status" value="1"/>
</dbReference>
<dbReference type="InterPro" id="IPR005467">
    <property type="entry name" value="His_kinase_dom"/>
</dbReference>
<comment type="catalytic activity">
    <reaction evidence="1">
        <text>ATP + protein L-histidine = ADP + protein N-phospho-L-histidine.</text>
        <dbReference type="EC" id="2.7.13.3"/>
    </reaction>
</comment>
<evidence type="ECO:0000256" key="2">
    <source>
        <dbReference type="ARBA" id="ARBA00012438"/>
    </source>
</evidence>
<evidence type="ECO:0000256" key="3">
    <source>
        <dbReference type="ARBA" id="ARBA00022553"/>
    </source>
</evidence>
<dbReference type="EC" id="2.7.13.3" evidence="2"/>
<protein>
    <recommendedName>
        <fullName evidence="2">histidine kinase</fullName>
        <ecNumber evidence="2">2.7.13.3</ecNumber>
    </recommendedName>
</protein>
<evidence type="ECO:0000256" key="10">
    <source>
        <dbReference type="SAM" id="Phobius"/>
    </source>
</evidence>
<keyword evidence="3" id="KW-0597">Phosphoprotein</keyword>
<feature type="transmembrane region" description="Helical" evidence="10">
    <location>
        <begin position="12"/>
        <end position="41"/>
    </location>
</feature>
<evidence type="ECO:0000259" key="11">
    <source>
        <dbReference type="PROSITE" id="PS50109"/>
    </source>
</evidence>
<evidence type="ECO:0000256" key="1">
    <source>
        <dbReference type="ARBA" id="ARBA00000085"/>
    </source>
</evidence>
<dbReference type="GO" id="GO:0016020">
    <property type="term" value="C:membrane"/>
    <property type="evidence" value="ECO:0007669"/>
    <property type="project" value="InterPro"/>
</dbReference>
<dbReference type="GO" id="GO:0005524">
    <property type="term" value="F:ATP binding"/>
    <property type="evidence" value="ECO:0007669"/>
    <property type="project" value="UniProtKB-KW"/>
</dbReference>
<keyword evidence="5" id="KW-0547">Nucleotide-binding</keyword>
<keyword evidence="8" id="KW-0902">Two-component regulatory system</keyword>
<keyword evidence="6 12" id="KW-0418">Kinase</keyword>
<dbReference type="InterPro" id="IPR003594">
    <property type="entry name" value="HATPase_dom"/>
</dbReference>
<evidence type="ECO:0000256" key="4">
    <source>
        <dbReference type="ARBA" id="ARBA00022679"/>
    </source>
</evidence>
<evidence type="ECO:0000313" key="12">
    <source>
        <dbReference type="EMBL" id="QJY44906.1"/>
    </source>
</evidence>
<name>A0A6M6JBJ8_9PSEU</name>
<dbReference type="Pfam" id="PF07730">
    <property type="entry name" value="HisKA_3"/>
    <property type="match status" value="1"/>
</dbReference>
<dbReference type="CDD" id="cd16917">
    <property type="entry name" value="HATPase_UhpB-NarQ-NarX-like"/>
    <property type="match status" value="1"/>
</dbReference>
<feature type="transmembrane region" description="Helical" evidence="10">
    <location>
        <begin position="178"/>
        <end position="198"/>
    </location>
</feature>
<dbReference type="InterPro" id="IPR050482">
    <property type="entry name" value="Sensor_HK_TwoCompSys"/>
</dbReference>
<feature type="transmembrane region" description="Helical" evidence="10">
    <location>
        <begin position="108"/>
        <end position="132"/>
    </location>
</feature>
<evidence type="ECO:0000313" key="13">
    <source>
        <dbReference type="Proteomes" id="UP000505377"/>
    </source>
</evidence>
<keyword evidence="13" id="KW-1185">Reference proteome</keyword>
<dbReference type="PANTHER" id="PTHR24421:SF10">
    <property type="entry name" value="NITRATE_NITRITE SENSOR PROTEIN NARQ"/>
    <property type="match status" value="1"/>
</dbReference>
<dbReference type="AlphaFoldDB" id="A0A6M6JBJ8"/>
<evidence type="ECO:0000256" key="6">
    <source>
        <dbReference type="ARBA" id="ARBA00022777"/>
    </source>
</evidence>
<accession>A0A6M6JBJ8</accession>
<keyword evidence="10" id="KW-1133">Transmembrane helix</keyword>
<dbReference type="Proteomes" id="UP000505377">
    <property type="component" value="Chromosome"/>
</dbReference>
<dbReference type="InterPro" id="IPR011712">
    <property type="entry name" value="Sig_transdc_His_kin_sub3_dim/P"/>
</dbReference>
<dbReference type="GO" id="GO:0000155">
    <property type="term" value="F:phosphorelay sensor kinase activity"/>
    <property type="evidence" value="ECO:0007669"/>
    <property type="project" value="InterPro"/>
</dbReference>
<feature type="transmembrane region" description="Helical" evidence="10">
    <location>
        <begin position="317"/>
        <end position="338"/>
    </location>
</feature>
<feature type="transmembrane region" description="Helical" evidence="10">
    <location>
        <begin position="144"/>
        <end position="166"/>
    </location>
</feature>
<feature type="compositionally biased region" description="Low complexity" evidence="9">
    <location>
        <begin position="752"/>
        <end position="766"/>
    </location>
</feature>
<keyword evidence="10" id="KW-0472">Membrane</keyword>
<reference evidence="12 13" key="1">
    <citation type="submission" date="2020-05" db="EMBL/GenBank/DDBJ databases">
        <authorList>
            <person name="Mo P."/>
        </authorList>
    </citation>
    <scope>NUCLEOTIDE SEQUENCE [LARGE SCALE GENOMIC DNA]</scope>
    <source>
        <strain evidence="12 13">Gen01</strain>
    </source>
</reference>
<organism evidence="12 13">
    <name type="scientific">Pseudonocardia broussonetiae</name>
    <dbReference type="NCBI Taxonomy" id="2736640"/>
    <lineage>
        <taxon>Bacteria</taxon>
        <taxon>Bacillati</taxon>
        <taxon>Actinomycetota</taxon>
        <taxon>Actinomycetes</taxon>
        <taxon>Pseudonocardiales</taxon>
        <taxon>Pseudonocardiaceae</taxon>
        <taxon>Pseudonocardia</taxon>
    </lineage>
</organism>
<feature type="transmembrane region" description="Helical" evidence="10">
    <location>
        <begin position="350"/>
        <end position="372"/>
    </location>
</feature>
<dbReference type="Gene3D" id="1.20.5.1930">
    <property type="match status" value="1"/>
</dbReference>
<dbReference type="Gene3D" id="3.30.565.10">
    <property type="entry name" value="Histidine kinase-like ATPase, C-terminal domain"/>
    <property type="match status" value="1"/>
</dbReference>
<evidence type="ECO:0000256" key="9">
    <source>
        <dbReference type="SAM" id="MobiDB-lite"/>
    </source>
</evidence>
<feature type="transmembrane region" description="Helical" evidence="10">
    <location>
        <begin position="79"/>
        <end position="96"/>
    </location>
</feature>
<gene>
    <name evidence="12" type="ORF">HOP40_02860</name>
</gene>
<feature type="transmembrane region" description="Helical" evidence="10">
    <location>
        <begin position="235"/>
        <end position="262"/>
    </location>
</feature>
<feature type="domain" description="Histidine kinase" evidence="11">
    <location>
        <begin position="649"/>
        <end position="735"/>
    </location>
</feature>
<dbReference type="SMART" id="SM00387">
    <property type="entry name" value="HATPase_c"/>
    <property type="match status" value="1"/>
</dbReference>
<keyword evidence="7" id="KW-0067">ATP-binding</keyword>
<feature type="transmembrane region" description="Helical" evidence="10">
    <location>
        <begin position="204"/>
        <end position="223"/>
    </location>
</feature>